<feature type="compositionally biased region" description="Polar residues" evidence="11">
    <location>
        <begin position="318"/>
        <end position="331"/>
    </location>
</feature>
<feature type="region of interest" description="Disordered" evidence="11">
    <location>
        <begin position="118"/>
        <end position="162"/>
    </location>
</feature>
<feature type="transmembrane region" description="Helical" evidence="10">
    <location>
        <begin position="568"/>
        <end position="588"/>
    </location>
</feature>
<dbReference type="Proteomes" id="UP000054248">
    <property type="component" value="Unassembled WGS sequence"/>
</dbReference>
<feature type="compositionally biased region" description="Low complexity" evidence="11">
    <location>
        <begin position="181"/>
        <end position="190"/>
    </location>
</feature>
<feature type="transmembrane region" description="Helical" evidence="10">
    <location>
        <begin position="504"/>
        <end position="530"/>
    </location>
</feature>
<protein>
    <recommendedName>
        <fullName evidence="10">Potassium transport protein</fullName>
    </recommendedName>
</protein>
<comment type="similarity">
    <text evidence="2 10">Belongs to the TrkH potassium transport family.</text>
</comment>
<keyword evidence="5 10" id="KW-0812">Transmembrane</keyword>
<reference evidence="13" key="2">
    <citation type="submission" date="2015-01" db="EMBL/GenBank/DDBJ databases">
        <title>Evolutionary Origins and Diversification of the Mycorrhizal Mutualists.</title>
        <authorList>
            <consortium name="DOE Joint Genome Institute"/>
            <consortium name="Mycorrhizal Genomics Consortium"/>
            <person name="Kohler A."/>
            <person name="Kuo A."/>
            <person name="Nagy L.G."/>
            <person name="Floudas D."/>
            <person name="Copeland A."/>
            <person name="Barry K.W."/>
            <person name="Cichocki N."/>
            <person name="Veneault-Fourrey C."/>
            <person name="LaButti K."/>
            <person name="Lindquist E.A."/>
            <person name="Lipzen A."/>
            <person name="Lundell T."/>
            <person name="Morin E."/>
            <person name="Murat C."/>
            <person name="Riley R."/>
            <person name="Ohm R."/>
            <person name="Sun H."/>
            <person name="Tunlid A."/>
            <person name="Henrissat B."/>
            <person name="Grigoriev I.V."/>
            <person name="Hibbett D.S."/>
            <person name="Martin F."/>
        </authorList>
    </citation>
    <scope>NUCLEOTIDE SEQUENCE [LARGE SCALE GENOMIC DNA]</scope>
    <source>
        <strain evidence="13">MUT 4182</strain>
    </source>
</reference>
<dbReference type="InterPro" id="IPR003445">
    <property type="entry name" value="Cat_transpt"/>
</dbReference>
<dbReference type="Pfam" id="PF02386">
    <property type="entry name" value="TrkH"/>
    <property type="match status" value="1"/>
</dbReference>
<comment type="subcellular location">
    <subcellularLocation>
        <location evidence="1">Membrane</location>
        <topology evidence="1">Multi-pass membrane protein</topology>
    </subcellularLocation>
</comment>
<dbReference type="NCBIfam" id="TIGR00934">
    <property type="entry name" value="2a38euk"/>
    <property type="match status" value="1"/>
</dbReference>
<evidence type="ECO:0000256" key="9">
    <source>
        <dbReference type="ARBA" id="ARBA00023136"/>
    </source>
</evidence>
<evidence type="ECO:0000256" key="6">
    <source>
        <dbReference type="ARBA" id="ARBA00022958"/>
    </source>
</evidence>
<dbReference type="InterPro" id="IPR004773">
    <property type="entry name" value="K/Na_transp_Trk1/HKT1"/>
</dbReference>
<dbReference type="PANTHER" id="PTHR31064">
    <property type="entry name" value="POTASSIUM TRANSPORT PROTEIN DDB_G0292412-RELATED"/>
    <property type="match status" value="1"/>
</dbReference>
<feature type="transmembrane region" description="Helical" evidence="10">
    <location>
        <begin position="757"/>
        <end position="776"/>
    </location>
</feature>
<dbReference type="InterPro" id="IPR015958">
    <property type="entry name" value="Trk1_fungi"/>
</dbReference>
<dbReference type="GO" id="GO:0030007">
    <property type="term" value="P:intracellular potassium ion homeostasis"/>
    <property type="evidence" value="ECO:0007669"/>
    <property type="project" value="UniProtKB-UniRule"/>
</dbReference>
<name>A0A0C3LMT8_9AGAM</name>
<evidence type="ECO:0000313" key="12">
    <source>
        <dbReference type="EMBL" id="KIO22662.1"/>
    </source>
</evidence>
<reference evidence="12 13" key="1">
    <citation type="submission" date="2014-04" db="EMBL/GenBank/DDBJ databases">
        <authorList>
            <consortium name="DOE Joint Genome Institute"/>
            <person name="Kuo A."/>
            <person name="Girlanda M."/>
            <person name="Perotto S."/>
            <person name="Kohler A."/>
            <person name="Nagy L.G."/>
            <person name="Floudas D."/>
            <person name="Copeland A."/>
            <person name="Barry K.W."/>
            <person name="Cichocki N."/>
            <person name="Veneault-Fourrey C."/>
            <person name="LaButti K."/>
            <person name="Lindquist E.A."/>
            <person name="Lipzen A."/>
            <person name="Lundell T."/>
            <person name="Morin E."/>
            <person name="Murat C."/>
            <person name="Sun H."/>
            <person name="Tunlid A."/>
            <person name="Henrissat B."/>
            <person name="Grigoriev I.V."/>
            <person name="Hibbett D.S."/>
            <person name="Martin F."/>
            <person name="Nordberg H.P."/>
            <person name="Cantor M.N."/>
            <person name="Hua S.X."/>
        </authorList>
    </citation>
    <scope>NUCLEOTIDE SEQUENCE [LARGE SCALE GENOMIC DNA]</scope>
    <source>
        <strain evidence="12 13">MUT 4182</strain>
    </source>
</reference>
<dbReference type="GO" id="GO:0140107">
    <property type="term" value="F:high-affinity potassium ion transmembrane transporter activity"/>
    <property type="evidence" value="ECO:0007669"/>
    <property type="project" value="TreeGrafter"/>
</dbReference>
<sequence>MSDEDDEIYPENAARGPIAWLKENLNFYRIHLTFFTFVPLIFALIFWGSSNKETDPISFVDSLFIVVSSITVTGLATIDLSPLTPWQQVILFILMIIGHPVQGPWKYHLTKLFKRGTKTKHSPQSSSSRGTSSPAGTGAGSGSDSEEPNKSKKHDKHGEGAKVSAHMIRRMDNAPQLVNPSGWISSGHASSSRDRSNSRSQAMGSPPPLLQIQSQHTTKPATSSTAAPAPVPQPEFVLQPAIELQSHPTIDTDGGASDNLDRATTTGYFPRTTTVEFASPPKLTHHVRKGSFLGQNVPPSVMAPGVAGSGSQQQQGSTNLGVESSPTYMRRSQSRPDDRNQGFGGFPGPFDLIGRIIRKLFPSIEQRITIPRTETLVSNLNATTGGSIGGPTPRAVPYLRFDTVVGRNSVFHDLTQEKLDELGGVEYRALTILMWLVGTYHICMPLIVFVIIAPYISQPRWRSTFEDQAKYVAPQWFALFQSVSAYTNTGTSLSDTSMVPFRKAYAMIIPMFVVIIAGNTGFPVFLRFFIWILTKIVPKNSQTNETLHFLLDHPRRCYIYLFPSHQTWFLFTVLVGMVLTDWVSFLVLDIGTPEIMQIPVGTRIVIGLLQAGAVRAAGFAAISLNALAPAVKVLYVTMMYVAVYPIALSVRSTNVYEEQSLGIFETAPQDEEEDFEPEVKESRGKLWGRYLAMHARRQLSFDIWWLGLALWLVCIIERGKLVNPDNQGWFNIFSVLFELVSAYGTVGLSLGIPDKNYSFSGAFSTLSKLIVIAVMIRGRHRGLPVAIDRAVVLKGYDFPDGYEQNETFPRSDTVDRRGRNGELKGVEYPTVFDEKTTLGRQEYQNGTINGPMMSAQLAQHLMARSPDEEPESTKPSAPLPAERPRLDTVHETAAPSAVQTPVTENPPFFFKGI</sequence>
<dbReference type="PANTHER" id="PTHR31064:SF30">
    <property type="entry name" value="HIGH-AFFINITY POTASSIUM TRANSPORT PROTEIN-RELATED"/>
    <property type="match status" value="1"/>
</dbReference>
<dbReference type="GO" id="GO:0005886">
    <property type="term" value="C:plasma membrane"/>
    <property type="evidence" value="ECO:0007669"/>
    <property type="project" value="InterPro"/>
</dbReference>
<feature type="transmembrane region" description="Helical" evidence="10">
    <location>
        <begin position="699"/>
        <end position="716"/>
    </location>
</feature>
<dbReference type="AlphaFoldDB" id="A0A0C3LMT8"/>
<feature type="transmembrane region" description="Helical" evidence="10">
    <location>
        <begin position="27"/>
        <end position="47"/>
    </location>
</feature>
<feature type="region of interest" description="Disordered" evidence="11">
    <location>
        <begin position="862"/>
        <end position="913"/>
    </location>
</feature>
<evidence type="ECO:0000256" key="11">
    <source>
        <dbReference type="SAM" id="MobiDB-lite"/>
    </source>
</evidence>
<feature type="compositionally biased region" description="Low complexity" evidence="11">
    <location>
        <begin position="122"/>
        <end position="136"/>
    </location>
</feature>
<keyword evidence="3 10" id="KW-0813">Transport</keyword>
<feature type="transmembrane region" description="Helical" evidence="10">
    <location>
        <begin position="728"/>
        <end position="751"/>
    </location>
</feature>
<feature type="region of interest" description="Disordered" evidence="11">
    <location>
        <begin position="291"/>
        <end position="344"/>
    </location>
</feature>
<evidence type="ECO:0000256" key="3">
    <source>
        <dbReference type="ARBA" id="ARBA00022448"/>
    </source>
</evidence>
<keyword evidence="9 10" id="KW-0472">Membrane</keyword>
<evidence type="ECO:0000256" key="7">
    <source>
        <dbReference type="ARBA" id="ARBA00022989"/>
    </source>
</evidence>
<dbReference type="PIRSF" id="PIRSF002450">
    <property type="entry name" value="K+_transpter_TRK"/>
    <property type="match status" value="1"/>
</dbReference>
<gene>
    <name evidence="12" type="ORF">M407DRAFT_79030</name>
</gene>
<feature type="transmembrane region" description="Helical" evidence="10">
    <location>
        <begin position="432"/>
        <end position="456"/>
    </location>
</feature>
<dbReference type="EMBL" id="KN823104">
    <property type="protein sequence ID" value="KIO22662.1"/>
    <property type="molecule type" value="Genomic_DNA"/>
</dbReference>
<evidence type="ECO:0000256" key="2">
    <source>
        <dbReference type="ARBA" id="ARBA00009137"/>
    </source>
</evidence>
<dbReference type="HOGENOM" id="CLU_005947_3_0_1"/>
<evidence type="ECO:0000256" key="1">
    <source>
        <dbReference type="ARBA" id="ARBA00004141"/>
    </source>
</evidence>
<keyword evidence="4 10" id="KW-0633">Potassium transport</keyword>
<accession>A0A0C3LMT8</accession>
<keyword evidence="13" id="KW-1185">Reference proteome</keyword>
<keyword evidence="7 10" id="KW-1133">Transmembrane helix</keyword>
<feature type="transmembrane region" description="Helical" evidence="10">
    <location>
        <begin position="633"/>
        <end position="650"/>
    </location>
</feature>
<evidence type="ECO:0000256" key="10">
    <source>
        <dbReference type="PIRNR" id="PIRNR002450"/>
    </source>
</evidence>
<evidence type="ECO:0000313" key="13">
    <source>
        <dbReference type="Proteomes" id="UP000054248"/>
    </source>
</evidence>
<feature type="transmembrane region" description="Helical" evidence="10">
    <location>
        <begin position="600"/>
        <end position="621"/>
    </location>
</feature>
<feature type="compositionally biased region" description="Low complexity" evidence="11">
    <location>
        <begin position="217"/>
        <end position="228"/>
    </location>
</feature>
<dbReference type="OrthoDB" id="9999863at2759"/>
<proteinExistence type="inferred from homology"/>
<feature type="transmembrane region" description="Helical" evidence="10">
    <location>
        <begin position="59"/>
        <end position="80"/>
    </location>
</feature>
<evidence type="ECO:0000256" key="4">
    <source>
        <dbReference type="ARBA" id="ARBA00022538"/>
    </source>
</evidence>
<dbReference type="GO" id="GO:1990573">
    <property type="term" value="P:potassium ion import across plasma membrane"/>
    <property type="evidence" value="ECO:0007669"/>
    <property type="project" value="TreeGrafter"/>
</dbReference>
<keyword evidence="6 10" id="KW-0630">Potassium</keyword>
<dbReference type="STRING" id="1051891.A0A0C3LMT8"/>
<organism evidence="12 13">
    <name type="scientific">Tulasnella calospora MUT 4182</name>
    <dbReference type="NCBI Taxonomy" id="1051891"/>
    <lineage>
        <taxon>Eukaryota</taxon>
        <taxon>Fungi</taxon>
        <taxon>Dikarya</taxon>
        <taxon>Basidiomycota</taxon>
        <taxon>Agaricomycotina</taxon>
        <taxon>Agaricomycetes</taxon>
        <taxon>Cantharellales</taxon>
        <taxon>Tulasnellaceae</taxon>
        <taxon>Tulasnella</taxon>
    </lineage>
</organism>
<evidence type="ECO:0000256" key="5">
    <source>
        <dbReference type="ARBA" id="ARBA00022692"/>
    </source>
</evidence>
<keyword evidence="8 10" id="KW-0406">Ion transport</keyword>
<evidence type="ECO:0000256" key="8">
    <source>
        <dbReference type="ARBA" id="ARBA00023065"/>
    </source>
</evidence>
<feature type="region of interest" description="Disordered" evidence="11">
    <location>
        <begin position="176"/>
        <end position="232"/>
    </location>
</feature>
<dbReference type="InterPro" id="IPR051143">
    <property type="entry name" value="TrkH_K-transport"/>
</dbReference>